<sequence>MLLQIKLMGNALYISLLILMPVHVFSVSATGAEPDKPRAQAESKEPASGEQQIETLQDLIREIERNEKFYADQRLKLTRVYEKFPKAADPDQQIRKQWDYSLTLQGQKFRLEEKSKGRLKVGYIGAVKVPKNGPKSRYSESESIQVFDGTTFRSLRKLLIETPENAEQTHSQRQGQVSDEYPSLTNLARPHMYLLSSGAPKVPLSTYMKGAPAVLAYPNPSYVAPGSKIETQLLADREFQGHKCKRVLIDVILSNGTRHNGWELWLAVDRNLLPVRNLSYTYRWSTEMPIAESTVDEWREVQPGVWIPVRFHTDRYDSFVIKREGKQQLSWREKFHVTSISLDLQQLSETVFSNLDFPAGTRVYIKEEGTVTERKEEKADP</sequence>
<dbReference type="EMBL" id="CP042910">
    <property type="protein sequence ID" value="QEG15752.1"/>
    <property type="molecule type" value="Genomic_DNA"/>
</dbReference>
<dbReference type="Proteomes" id="UP000322887">
    <property type="component" value="Chromosome"/>
</dbReference>
<dbReference type="RefSeq" id="WP_002649541.1">
    <property type="nucleotide sequence ID" value="NZ_CAXAST010000002.1"/>
</dbReference>
<dbReference type="GeneID" id="98646224"/>
<proteinExistence type="predicted"/>
<name>A0ABX5YJ54_9PLAN</name>
<accession>A0ABX5YJ54</accession>
<evidence type="ECO:0000313" key="1">
    <source>
        <dbReference type="EMBL" id="QEG15752.1"/>
    </source>
</evidence>
<gene>
    <name evidence="1" type="ORF">GmarT_15950</name>
</gene>
<reference evidence="1 2" key="1">
    <citation type="submission" date="2019-08" db="EMBL/GenBank/DDBJ databases">
        <title>Deep-cultivation of Planctomycetes and their phenomic and genomic characterization uncovers novel biology.</title>
        <authorList>
            <person name="Wiegand S."/>
            <person name="Jogler M."/>
            <person name="Boedeker C."/>
            <person name="Pinto D."/>
            <person name="Vollmers J."/>
            <person name="Rivas-Marin E."/>
            <person name="Kohn T."/>
            <person name="Peeters S.H."/>
            <person name="Heuer A."/>
            <person name="Rast P."/>
            <person name="Oberbeckmann S."/>
            <person name="Bunk B."/>
            <person name="Jeske O."/>
            <person name="Meyerdierks A."/>
            <person name="Storesund J.E."/>
            <person name="Kallscheuer N."/>
            <person name="Luecker S."/>
            <person name="Lage O.M."/>
            <person name="Pohl T."/>
            <person name="Merkel B.J."/>
            <person name="Hornburger P."/>
            <person name="Mueller R.-W."/>
            <person name="Bruemmer F."/>
            <person name="Labrenz M."/>
            <person name="Spormann A.M."/>
            <person name="Op den Camp H."/>
            <person name="Overmann J."/>
            <person name="Amann R."/>
            <person name="Jetten M.S.M."/>
            <person name="Mascher T."/>
            <person name="Medema M.H."/>
            <person name="Devos D.P."/>
            <person name="Kaster A.-K."/>
            <person name="Ovreas L."/>
            <person name="Rohde M."/>
            <person name="Galperin M.Y."/>
            <person name="Jogler C."/>
        </authorList>
    </citation>
    <scope>NUCLEOTIDE SEQUENCE [LARGE SCALE GENOMIC DNA]</scope>
    <source>
        <strain evidence="1 2">DSM 8797</strain>
    </source>
</reference>
<evidence type="ECO:0000313" key="2">
    <source>
        <dbReference type="Proteomes" id="UP000322887"/>
    </source>
</evidence>
<evidence type="ECO:0008006" key="3">
    <source>
        <dbReference type="Google" id="ProtNLM"/>
    </source>
</evidence>
<protein>
    <recommendedName>
        <fullName evidence="3">Outer membrane lipoprotein-sorting protein</fullName>
    </recommendedName>
</protein>
<keyword evidence="2" id="KW-1185">Reference proteome</keyword>
<organism evidence="1 2">
    <name type="scientific">Gimesia maris</name>
    <dbReference type="NCBI Taxonomy" id="122"/>
    <lineage>
        <taxon>Bacteria</taxon>
        <taxon>Pseudomonadati</taxon>
        <taxon>Planctomycetota</taxon>
        <taxon>Planctomycetia</taxon>
        <taxon>Planctomycetales</taxon>
        <taxon>Planctomycetaceae</taxon>
        <taxon>Gimesia</taxon>
    </lineage>
</organism>